<evidence type="ECO:0000256" key="9">
    <source>
        <dbReference type="PIRSR" id="PIRSR611284-1"/>
    </source>
</evidence>
<comment type="catalytic activity">
    <reaction evidence="8 11">
        <text>a (3R)-hydroxyacyl-[ACP] + NADP(+) = a 3-oxoacyl-[ACP] + NADPH + H(+)</text>
        <dbReference type="Rhea" id="RHEA:17397"/>
        <dbReference type="Rhea" id="RHEA-COMP:9916"/>
        <dbReference type="Rhea" id="RHEA-COMP:9945"/>
        <dbReference type="ChEBI" id="CHEBI:15378"/>
        <dbReference type="ChEBI" id="CHEBI:57783"/>
        <dbReference type="ChEBI" id="CHEBI:58349"/>
        <dbReference type="ChEBI" id="CHEBI:78776"/>
        <dbReference type="ChEBI" id="CHEBI:78827"/>
        <dbReference type="EC" id="1.1.1.100"/>
    </reaction>
</comment>
<dbReference type="AlphaFoldDB" id="A0A109RDV3"/>
<evidence type="ECO:0000256" key="11">
    <source>
        <dbReference type="RuleBase" id="RU366074"/>
    </source>
</evidence>
<dbReference type="CDD" id="cd05333">
    <property type="entry name" value="BKR_SDR_c"/>
    <property type="match status" value="1"/>
</dbReference>
<evidence type="ECO:0000256" key="10">
    <source>
        <dbReference type="PIRSR" id="PIRSR611284-2"/>
    </source>
</evidence>
<dbReference type="PRINTS" id="PR00081">
    <property type="entry name" value="GDHRDH"/>
</dbReference>
<reference evidence="13 15" key="1">
    <citation type="journal article" date="2016" name="Genome Announc.">
        <title>Complete Genome Sequences of Aerococcus christensenii CCUG 28831T, Aerococcus sanguinicola CCUG 43001T, Aerococcus urinae CCUG 36881T, Aerococcus urinaeequi CCUG 28094T, Aerococcus urinaehominis CCUG 42038 BT, and Aerococcus viridans CCUG 4311T.</title>
        <authorList>
            <person name="Carkaci D."/>
            <person name="Dargis R."/>
            <person name="Nielsen X.C."/>
            <person name="Skovgaard O."/>
            <person name="Fuursted K."/>
            <person name="Christensen J.J."/>
        </authorList>
    </citation>
    <scope>NUCLEOTIDE SEQUENCE [LARGE SCALE GENOMIC DNA]</scope>
    <source>
        <strain evidence="13 15">CCUG43001</strain>
    </source>
</reference>
<dbReference type="SMART" id="SM00822">
    <property type="entry name" value="PKS_KR"/>
    <property type="match status" value="1"/>
</dbReference>
<evidence type="ECO:0000256" key="7">
    <source>
        <dbReference type="ARBA" id="ARBA00023160"/>
    </source>
</evidence>
<reference evidence="15" key="2">
    <citation type="submission" date="2016-01" db="EMBL/GenBank/DDBJ databases">
        <title>Six Aerococcus type strain genome sequencing and assembly using PacBio and Illumina Hiseq.</title>
        <authorList>
            <person name="Carkaci D."/>
            <person name="Dargis R."/>
            <person name="Nielsen X.C."/>
            <person name="Skovgaard O."/>
            <person name="Fuursted K."/>
            <person name="Christensen J.J."/>
        </authorList>
    </citation>
    <scope>NUCLEOTIDE SEQUENCE [LARGE SCALE GENOMIC DNA]</scope>
    <source>
        <strain evidence="15">CCUG43001</strain>
    </source>
</reference>
<dbReference type="InterPro" id="IPR057326">
    <property type="entry name" value="KR_dom"/>
</dbReference>
<evidence type="ECO:0000256" key="4">
    <source>
        <dbReference type="ARBA" id="ARBA00022832"/>
    </source>
</evidence>
<dbReference type="OrthoDB" id="9803333at2"/>
<comment type="subunit">
    <text evidence="11">Homotetramer.</text>
</comment>
<evidence type="ECO:0000256" key="3">
    <source>
        <dbReference type="ARBA" id="ARBA00012948"/>
    </source>
</evidence>
<comment type="function">
    <text evidence="11">Catalyzes the NADPH-dependent reduction of beta-ketoacyl-ACP substrates to beta-hydroxyacyl-ACP products, the first reductive step in the elongation cycle of fatty acid biosynthesis.</text>
</comment>
<feature type="active site" description="Proton acceptor" evidence="9">
    <location>
        <position position="152"/>
    </location>
</feature>
<dbReference type="NCBIfam" id="TIGR01830">
    <property type="entry name" value="3oxo_ACP_reduc"/>
    <property type="match status" value="1"/>
</dbReference>
<comment type="pathway">
    <text evidence="1 11">Lipid metabolism; fatty acid biosynthesis.</text>
</comment>
<dbReference type="Proteomes" id="UP000069912">
    <property type="component" value="Chromosome"/>
</dbReference>
<dbReference type="GeneID" id="92904188"/>
<evidence type="ECO:0000256" key="1">
    <source>
        <dbReference type="ARBA" id="ARBA00005194"/>
    </source>
</evidence>
<dbReference type="RefSeq" id="WP_067976371.1">
    <property type="nucleotide sequence ID" value="NZ_CAJHKM010000003.1"/>
</dbReference>
<dbReference type="UniPathway" id="UPA00094"/>
<evidence type="ECO:0000256" key="2">
    <source>
        <dbReference type="ARBA" id="ARBA00006484"/>
    </source>
</evidence>
<proteinExistence type="inferred from homology"/>
<dbReference type="PROSITE" id="PS00061">
    <property type="entry name" value="ADH_SHORT"/>
    <property type="match status" value="1"/>
</dbReference>
<reference evidence="14 16" key="3">
    <citation type="submission" date="2017-12" db="EMBL/GenBank/DDBJ databases">
        <title>Phylogenetic diversity of female urinary microbiome.</title>
        <authorList>
            <person name="Thomas-White K."/>
            <person name="Wolfe A.J."/>
        </authorList>
    </citation>
    <scope>NUCLEOTIDE SEQUENCE [LARGE SCALE GENOMIC DNA]</scope>
    <source>
        <strain evidence="14 16">UMB0139</strain>
    </source>
</reference>
<sequence>MSKEETLIITGANRGIGTATALAFAKAGYRIAMVNRSQADESLLEAIRDYGVEVREYLADVSDFDLTSQVVKAIHKDFGQVDVLVNNAGITKDSLLIRMSEEDFDQVIDVNLKGSFNLIRHVSKIMLKQRRGAIINVSSLSGIIGNIGQANYSASKAGLIGLTRSAARELASRQITVNAVAPGFISSDMTDKLSDKTKEAMLDEIPLKRFGEQEEVAEAILFLANSKYITGTTLEINGGLNMN</sequence>
<dbReference type="EC" id="1.1.1.100" evidence="3 11"/>
<dbReference type="KEGG" id="asan:AWM72_08905"/>
<feature type="binding site" evidence="10">
    <location>
        <position position="185"/>
    </location>
    <ligand>
        <name>NADP(+)</name>
        <dbReference type="ChEBI" id="CHEBI:58349"/>
    </ligand>
</feature>
<dbReference type="PANTHER" id="PTHR42879:SF2">
    <property type="entry name" value="3-OXOACYL-[ACYL-CARRIER-PROTEIN] REDUCTASE FABG"/>
    <property type="match status" value="1"/>
</dbReference>
<dbReference type="EMBL" id="CP014160">
    <property type="protein sequence ID" value="AMB94868.1"/>
    <property type="molecule type" value="Genomic_DNA"/>
</dbReference>
<evidence type="ECO:0000313" key="16">
    <source>
        <dbReference type="Proteomes" id="UP000234239"/>
    </source>
</evidence>
<dbReference type="FunFam" id="3.40.50.720:FF:000115">
    <property type="entry name" value="3-oxoacyl-[acyl-carrier-protein] reductase FabG"/>
    <property type="match status" value="1"/>
</dbReference>
<dbReference type="GO" id="GO:0051287">
    <property type="term" value="F:NAD binding"/>
    <property type="evidence" value="ECO:0007669"/>
    <property type="project" value="UniProtKB-UniRule"/>
</dbReference>
<keyword evidence="11" id="KW-0444">Lipid biosynthesis</keyword>
<dbReference type="InterPro" id="IPR020904">
    <property type="entry name" value="Sc_DH/Rdtase_CS"/>
</dbReference>
<dbReference type="InterPro" id="IPR050259">
    <property type="entry name" value="SDR"/>
</dbReference>
<organism evidence="13 15">
    <name type="scientific">Aerococcus sanguinicola</name>
    <dbReference type="NCBI Taxonomy" id="119206"/>
    <lineage>
        <taxon>Bacteria</taxon>
        <taxon>Bacillati</taxon>
        <taxon>Bacillota</taxon>
        <taxon>Bacilli</taxon>
        <taxon>Lactobacillales</taxon>
        <taxon>Aerococcaceae</taxon>
        <taxon>Aerococcus</taxon>
    </lineage>
</organism>
<feature type="binding site" evidence="10">
    <location>
        <begin position="152"/>
        <end position="156"/>
    </location>
    <ligand>
        <name>NADP(+)</name>
        <dbReference type="ChEBI" id="CHEBI:58349"/>
    </ligand>
</feature>
<dbReference type="InterPro" id="IPR011284">
    <property type="entry name" value="3oxo_ACP_reduc"/>
</dbReference>
<keyword evidence="5 10" id="KW-0521">NADP</keyword>
<evidence type="ECO:0000259" key="12">
    <source>
        <dbReference type="SMART" id="SM00822"/>
    </source>
</evidence>
<keyword evidence="6 11" id="KW-0560">Oxidoreductase</keyword>
<dbReference type="Gene3D" id="3.40.50.720">
    <property type="entry name" value="NAD(P)-binding Rossmann-like Domain"/>
    <property type="match status" value="1"/>
</dbReference>
<feature type="domain" description="Ketoreductase" evidence="12">
    <location>
        <begin position="5"/>
        <end position="188"/>
    </location>
</feature>
<dbReference type="InterPro" id="IPR036291">
    <property type="entry name" value="NAD(P)-bd_dom_sf"/>
</dbReference>
<keyword evidence="4 11" id="KW-0276">Fatty acid metabolism</keyword>
<evidence type="ECO:0000256" key="6">
    <source>
        <dbReference type="ARBA" id="ARBA00023002"/>
    </source>
</evidence>
<evidence type="ECO:0000313" key="14">
    <source>
        <dbReference type="EMBL" id="PKZ23126.1"/>
    </source>
</evidence>
<dbReference type="GO" id="GO:0006633">
    <property type="term" value="P:fatty acid biosynthetic process"/>
    <property type="evidence" value="ECO:0007669"/>
    <property type="project" value="UniProtKB-UniPathway"/>
</dbReference>
<dbReference type="PRINTS" id="PR00080">
    <property type="entry name" value="SDRFAMILY"/>
</dbReference>
<evidence type="ECO:0000256" key="8">
    <source>
        <dbReference type="ARBA" id="ARBA00048508"/>
    </source>
</evidence>
<keyword evidence="7 11" id="KW-0275">Fatty acid biosynthesis</keyword>
<dbReference type="EMBL" id="PKGY01000001">
    <property type="protein sequence ID" value="PKZ23126.1"/>
    <property type="molecule type" value="Genomic_DNA"/>
</dbReference>
<dbReference type="SUPFAM" id="SSF51735">
    <property type="entry name" value="NAD(P)-binding Rossmann-fold domains"/>
    <property type="match status" value="1"/>
</dbReference>
<accession>A0A109RDV3</accession>
<gene>
    <name evidence="14" type="primary">fabG</name>
    <name evidence="13" type="ORF">AWM72_08905</name>
    <name evidence="14" type="ORF">CYJ28_00845</name>
</gene>
<dbReference type="InterPro" id="IPR002347">
    <property type="entry name" value="SDR_fam"/>
</dbReference>
<dbReference type="PANTHER" id="PTHR42879">
    <property type="entry name" value="3-OXOACYL-(ACYL-CARRIER-PROTEIN) REDUCTASE"/>
    <property type="match status" value="1"/>
</dbReference>
<keyword evidence="15" id="KW-1185">Reference proteome</keyword>
<keyword evidence="11" id="KW-0443">Lipid metabolism</keyword>
<feature type="binding site" evidence="10">
    <location>
        <begin position="11"/>
        <end position="14"/>
    </location>
    <ligand>
        <name>NADP(+)</name>
        <dbReference type="ChEBI" id="CHEBI:58349"/>
    </ligand>
</feature>
<dbReference type="NCBIfam" id="NF009466">
    <property type="entry name" value="PRK12826.1-2"/>
    <property type="match status" value="1"/>
</dbReference>
<evidence type="ECO:0000313" key="13">
    <source>
        <dbReference type="EMBL" id="AMB94868.1"/>
    </source>
</evidence>
<protein>
    <recommendedName>
        <fullName evidence="3 11">3-oxoacyl-[acyl-carrier-protein] reductase</fullName>
        <ecNumber evidence="3 11">1.1.1.100</ecNumber>
    </recommendedName>
</protein>
<feature type="binding site" evidence="10">
    <location>
        <position position="87"/>
    </location>
    <ligand>
        <name>NADP(+)</name>
        <dbReference type="ChEBI" id="CHEBI:58349"/>
    </ligand>
</feature>
<dbReference type="Proteomes" id="UP000234239">
    <property type="component" value="Unassembled WGS sequence"/>
</dbReference>
<dbReference type="Pfam" id="PF13561">
    <property type="entry name" value="adh_short_C2"/>
    <property type="match status" value="1"/>
</dbReference>
<name>A0A109RDV3_9LACT</name>
<evidence type="ECO:0000256" key="5">
    <source>
        <dbReference type="ARBA" id="ARBA00022857"/>
    </source>
</evidence>
<comment type="similarity">
    <text evidence="2 11">Belongs to the short-chain dehydrogenases/reductases (SDR) family.</text>
</comment>
<dbReference type="GO" id="GO:0004316">
    <property type="term" value="F:3-oxoacyl-[acyl-carrier-protein] reductase (NADPH) activity"/>
    <property type="evidence" value="ECO:0007669"/>
    <property type="project" value="UniProtKB-UniRule"/>
</dbReference>
<evidence type="ECO:0000313" key="15">
    <source>
        <dbReference type="Proteomes" id="UP000069912"/>
    </source>
</evidence>